<comment type="subunit">
    <text evidence="4">Homodimer.</text>
</comment>
<comment type="similarity">
    <text evidence="3">Belongs to the class-II pyridoxal-phosphate-dependent aminotransferase family. BioF subfamily.</text>
</comment>
<dbReference type="GO" id="GO:0009102">
    <property type="term" value="P:biotin biosynthetic process"/>
    <property type="evidence" value="ECO:0007669"/>
    <property type="project" value="UniProtKB-KW"/>
</dbReference>
<accession>A0A3N5Y3J2</accession>
<name>A0A3N5Y3J2_9ALTE</name>
<dbReference type="AlphaFoldDB" id="A0A3N5Y3J2"/>
<gene>
    <name evidence="14" type="ORF">DRW07_04225</name>
</gene>
<dbReference type="GO" id="GO:0030170">
    <property type="term" value="F:pyridoxal phosphate binding"/>
    <property type="evidence" value="ECO:0007669"/>
    <property type="project" value="InterPro"/>
</dbReference>
<keyword evidence="8 12" id="KW-0663">Pyridoxal phosphate</keyword>
<comment type="pathway">
    <text evidence="2">Cofactor biosynthesis; biotin biosynthesis.</text>
</comment>
<evidence type="ECO:0000256" key="7">
    <source>
        <dbReference type="ARBA" id="ARBA00022756"/>
    </source>
</evidence>
<dbReference type="OrthoDB" id="9807157at2"/>
<dbReference type="Gene3D" id="3.90.1150.10">
    <property type="entry name" value="Aspartate Aminotransferase, domain 1"/>
    <property type="match status" value="1"/>
</dbReference>
<dbReference type="Gene3D" id="3.40.640.10">
    <property type="entry name" value="Type I PLP-dependent aspartate aminotransferase-like (Major domain)"/>
    <property type="match status" value="1"/>
</dbReference>
<comment type="caution">
    <text evidence="14">The sequence shown here is derived from an EMBL/GenBank/DDBJ whole genome shotgun (WGS) entry which is preliminary data.</text>
</comment>
<protein>
    <recommendedName>
        <fullName evidence="5">8-amino-7-oxononanoate synthase</fullName>
        <ecNumber evidence="5">2.3.1.47</ecNumber>
    </recommendedName>
    <alternativeName>
        <fullName evidence="9">7-keto-8-amino-pelargonic acid synthase</fullName>
    </alternativeName>
    <alternativeName>
        <fullName evidence="10">8-amino-7-ketopelargonate synthase</fullName>
    </alternativeName>
</protein>
<evidence type="ECO:0000313" key="14">
    <source>
        <dbReference type="EMBL" id="RPJ68617.1"/>
    </source>
</evidence>
<dbReference type="InterPro" id="IPR050087">
    <property type="entry name" value="AON_synthase_class-II"/>
</dbReference>
<evidence type="ECO:0000313" key="15">
    <source>
        <dbReference type="Proteomes" id="UP000275281"/>
    </source>
</evidence>
<dbReference type="RefSeq" id="WP_124026618.1">
    <property type="nucleotide sequence ID" value="NZ_JBHRSN010000005.1"/>
</dbReference>
<dbReference type="PANTHER" id="PTHR13693:SF100">
    <property type="entry name" value="8-AMINO-7-OXONONANOATE SYNTHASE"/>
    <property type="match status" value="1"/>
</dbReference>
<dbReference type="Proteomes" id="UP000275281">
    <property type="component" value="Unassembled WGS sequence"/>
</dbReference>
<comment type="cofactor">
    <cofactor evidence="1 12">
        <name>pyridoxal 5'-phosphate</name>
        <dbReference type="ChEBI" id="CHEBI:597326"/>
    </cofactor>
</comment>
<evidence type="ECO:0000256" key="12">
    <source>
        <dbReference type="RuleBase" id="RU003693"/>
    </source>
</evidence>
<evidence type="ECO:0000256" key="6">
    <source>
        <dbReference type="ARBA" id="ARBA00022679"/>
    </source>
</evidence>
<dbReference type="InterPro" id="IPR015421">
    <property type="entry name" value="PyrdxlP-dep_Trfase_major"/>
</dbReference>
<dbReference type="PROSITE" id="PS00599">
    <property type="entry name" value="AA_TRANSFER_CLASS_2"/>
    <property type="match status" value="1"/>
</dbReference>
<evidence type="ECO:0000256" key="9">
    <source>
        <dbReference type="ARBA" id="ARBA00032610"/>
    </source>
</evidence>
<comment type="catalytic activity">
    <reaction evidence="11">
        <text>6-carboxyhexanoyl-[ACP] + L-alanine + H(+) = (8S)-8-amino-7-oxononanoate + holo-[ACP] + CO2</text>
        <dbReference type="Rhea" id="RHEA:42288"/>
        <dbReference type="Rhea" id="RHEA-COMP:9685"/>
        <dbReference type="Rhea" id="RHEA-COMP:9955"/>
        <dbReference type="ChEBI" id="CHEBI:15378"/>
        <dbReference type="ChEBI" id="CHEBI:16526"/>
        <dbReference type="ChEBI" id="CHEBI:57972"/>
        <dbReference type="ChEBI" id="CHEBI:64479"/>
        <dbReference type="ChEBI" id="CHEBI:78846"/>
        <dbReference type="ChEBI" id="CHEBI:149468"/>
        <dbReference type="EC" id="2.3.1.47"/>
    </reaction>
</comment>
<dbReference type="InterPro" id="IPR001917">
    <property type="entry name" value="Aminotrans_II_pyridoxalP_BS"/>
</dbReference>
<keyword evidence="7" id="KW-0093">Biotin biosynthesis</keyword>
<dbReference type="PANTHER" id="PTHR13693">
    <property type="entry name" value="CLASS II AMINOTRANSFERASE/8-AMINO-7-OXONONANOATE SYNTHASE"/>
    <property type="match status" value="1"/>
</dbReference>
<dbReference type="EMBL" id="RPOK01000001">
    <property type="protein sequence ID" value="RPJ68617.1"/>
    <property type="molecule type" value="Genomic_DNA"/>
</dbReference>
<dbReference type="InterPro" id="IPR015424">
    <property type="entry name" value="PyrdxlP-dep_Trfase"/>
</dbReference>
<sequence length="393" mass="42648">MNQPTLSRFLDEKLAERKAQHLYRQRYLVTHNTDGVIESADSHYLDFASNDYLGLRNDPDVLQAWVNGLAQFGGGSGASPLVNGYYEAHNVLEQTLARLLKRDAALLFSSGFAANQALCRALFSEGGVIVADKLMHASFIDGASSSNAKFTRFKHNDCESLQSQIQRVNRDGHNKYPRLIATEGIFSMDGDSPPVNDMVAIAQEHDYALMIDDAHGLGVLGEDGMGTVSAYTLKQSQAPIIMATFGKALGTGGAFIAGSQALIDFLVNFARDYIYSTAFPPAQAIATLAAIEKMQQCGLPAALHENVLYFRQRAMSKGIPLMKSNSAIQLVVLGCPDKALSLGAALRARGIWCGVMRSPTVPRGTDRVRITLRANHHKSDIDALVDALVLSME</sequence>
<evidence type="ECO:0000259" key="13">
    <source>
        <dbReference type="Pfam" id="PF00155"/>
    </source>
</evidence>
<keyword evidence="6" id="KW-0808">Transferase</keyword>
<evidence type="ECO:0000256" key="5">
    <source>
        <dbReference type="ARBA" id="ARBA00013187"/>
    </source>
</evidence>
<keyword evidence="15" id="KW-1185">Reference proteome</keyword>
<evidence type="ECO:0000256" key="10">
    <source>
        <dbReference type="ARBA" id="ARBA00033381"/>
    </source>
</evidence>
<dbReference type="EC" id="2.3.1.47" evidence="5"/>
<dbReference type="Pfam" id="PF00155">
    <property type="entry name" value="Aminotran_1_2"/>
    <property type="match status" value="1"/>
</dbReference>
<feature type="domain" description="Aminotransferase class I/classII large" evidence="13">
    <location>
        <begin position="43"/>
        <end position="388"/>
    </location>
</feature>
<dbReference type="InterPro" id="IPR004839">
    <property type="entry name" value="Aminotransferase_I/II_large"/>
</dbReference>
<reference evidence="14 15" key="1">
    <citation type="submission" date="2018-11" db="EMBL/GenBank/DDBJ databases">
        <authorList>
            <person name="Ye M.-Q."/>
            <person name="Du Z.-J."/>
        </authorList>
    </citation>
    <scope>NUCLEOTIDE SEQUENCE [LARGE SCALE GENOMIC DNA]</scope>
    <source>
        <strain evidence="14 15">U0105</strain>
    </source>
</reference>
<evidence type="ECO:0000256" key="11">
    <source>
        <dbReference type="ARBA" id="ARBA00047715"/>
    </source>
</evidence>
<dbReference type="GO" id="GO:0008710">
    <property type="term" value="F:8-amino-7-oxononanoate synthase activity"/>
    <property type="evidence" value="ECO:0007669"/>
    <property type="project" value="UniProtKB-EC"/>
</dbReference>
<evidence type="ECO:0000256" key="3">
    <source>
        <dbReference type="ARBA" id="ARBA00010008"/>
    </source>
</evidence>
<dbReference type="SUPFAM" id="SSF53383">
    <property type="entry name" value="PLP-dependent transferases"/>
    <property type="match status" value="1"/>
</dbReference>
<dbReference type="InterPro" id="IPR015422">
    <property type="entry name" value="PyrdxlP-dep_Trfase_small"/>
</dbReference>
<evidence type="ECO:0000256" key="2">
    <source>
        <dbReference type="ARBA" id="ARBA00004746"/>
    </source>
</evidence>
<evidence type="ECO:0000256" key="8">
    <source>
        <dbReference type="ARBA" id="ARBA00022898"/>
    </source>
</evidence>
<organism evidence="14 15">
    <name type="scientific">Alteromonas sediminis</name>
    <dbReference type="NCBI Taxonomy" id="2259342"/>
    <lineage>
        <taxon>Bacteria</taxon>
        <taxon>Pseudomonadati</taxon>
        <taxon>Pseudomonadota</taxon>
        <taxon>Gammaproteobacteria</taxon>
        <taxon>Alteromonadales</taxon>
        <taxon>Alteromonadaceae</taxon>
        <taxon>Alteromonas/Salinimonas group</taxon>
        <taxon>Alteromonas</taxon>
    </lineage>
</organism>
<proteinExistence type="inferred from homology"/>
<evidence type="ECO:0000256" key="4">
    <source>
        <dbReference type="ARBA" id="ARBA00011738"/>
    </source>
</evidence>
<evidence type="ECO:0000256" key="1">
    <source>
        <dbReference type="ARBA" id="ARBA00001933"/>
    </source>
</evidence>